<evidence type="ECO:0000256" key="3">
    <source>
        <dbReference type="ARBA" id="ARBA00022475"/>
    </source>
</evidence>
<accession>A0ABW4K4E1</accession>
<keyword evidence="9" id="KW-0808">Transferase</keyword>
<dbReference type="RefSeq" id="WP_149893386.1">
    <property type="nucleotide sequence ID" value="NZ_JBHUFA010000016.1"/>
</dbReference>
<dbReference type="PANTHER" id="PTHR40074:SF4">
    <property type="entry name" value="INNER MEMBRANE PROTEIN YCFT"/>
    <property type="match status" value="1"/>
</dbReference>
<dbReference type="PANTHER" id="PTHR40074">
    <property type="entry name" value="O-ACETYLTRANSFERASE WECH"/>
    <property type="match status" value="1"/>
</dbReference>
<keyword evidence="5 7" id="KW-1133">Transmembrane helix</keyword>
<protein>
    <submittedName>
        <fullName evidence="9">Acyltransferase family protein</fullName>
    </submittedName>
</protein>
<dbReference type="Proteomes" id="UP001597327">
    <property type="component" value="Unassembled WGS sequence"/>
</dbReference>
<proteinExistence type="inferred from homology"/>
<keyword evidence="10" id="KW-1185">Reference proteome</keyword>
<evidence type="ECO:0000256" key="5">
    <source>
        <dbReference type="ARBA" id="ARBA00022989"/>
    </source>
</evidence>
<evidence type="ECO:0000256" key="1">
    <source>
        <dbReference type="ARBA" id="ARBA00004651"/>
    </source>
</evidence>
<evidence type="ECO:0000313" key="9">
    <source>
        <dbReference type="EMBL" id="MFD1697430.1"/>
    </source>
</evidence>
<evidence type="ECO:0000259" key="8">
    <source>
        <dbReference type="Pfam" id="PF01757"/>
    </source>
</evidence>
<sequence>MADLNGGTSTLSTGEGARVSWVDVAKGISICLVVMMHSVLGVEKAAGAEGWMHAIVAFAQPFRIPAFFLISGLFLARALQRPWPEFLDRRLLHFAYFYVLWLTLQFAFKAPVFAQDFGWAGVGQQYLLAFIDPFGTLWFIYLLPIFAIVVKLARDAGLLTLLLLAVAALLHLSPIETGWVAIDEFASRFVFFVAGYAFATQVFAVAAWARQHRLATLAALAVWGLANGILVAFGIEYEPGIALALGAAGALGVAAFASLATTLPIVGFLRFFGKNSLVIYLAFFFPMGLSRVILLKLGMLDIGTVSLLVTLTAILSPLVLKLVIDRTGWGRFLFERPDWARLAPAAPPRTA</sequence>
<keyword evidence="9" id="KW-0012">Acyltransferase</keyword>
<feature type="transmembrane region" description="Helical" evidence="7">
    <location>
        <begin position="21"/>
        <end position="42"/>
    </location>
</feature>
<reference evidence="10" key="1">
    <citation type="journal article" date="2019" name="Int. J. Syst. Evol. Microbiol.">
        <title>The Global Catalogue of Microorganisms (GCM) 10K type strain sequencing project: providing services to taxonomists for standard genome sequencing and annotation.</title>
        <authorList>
            <consortium name="The Broad Institute Genomics Platform"/>
            <consortium name="The Broad Institute Genome Sequencing Center for Infectious Disease"/>
            <person name="Wu L."/>
            <person name="Ma J."/>
        </authorList>
    </citation>
    <scope>NUCLEOTIDE SEQUENCE [LARGE SCALE GENOMIC DNA]</scope>
    <source>
        <strain evidence="10">JCM 3369</strain>
    </source>
</reference>
<dbReference type="GO" id="GO:0016746">
    <property type="term" value="F:acyltransferase activity"/>
    <property type="evidence" value="ECO:0007669"/>
    <property type="project" value="UniProtKB-KW"/>
</dbReference>
<feature type="domain" description="Acyltransferase 3" evidence="8">
    <location>
        <begin position="20"/>
        <end position="316"/>
    </location>
</feature>
<comment type="subcellular location">
    <subcellularLocation>
        <location evidence="1">Cell membrane</location>
        <topology evidence="1">Multi-pass membrane protein</topology>
    </subcellularLocation>
</comment>
<feature type="transmembrane region" description="Helical" evidence="7">
    <location>
        <begin position="156"/>
        <end position="173"/>
    </location>
</feature>
<evidence type="ECO:0000256" key="6">
    <source>
        <dbReference type="ARBA" id="ARBA00023136"/>
    </source>
</evidence>
<feature type="transmembrane region" description="Helical" evidence="7">
    <location>
        <begin position="241"/>
        <end position="266"/>
    </location>
</feature>
<feature type="transmembrane region" description="Helical" evidence="7">
    <location>
        <begin position="126"/>
        <end position="149"/>
    </location>
</feature>
<feature type="transmembrane region" description="Helical" evidence="7">
    <location>
        <begin position="185"/>
        <end position="207"/>
    </location>
</feature>
<dbReference type="Pfam" id="PF01757">
    <property type="entry name" value="Acyl_transf_3"/>
    <property type="match status" value="1"/>
</dbReference>
<gene>
    <name evidence="9" type="ORF">ACFSC7_18085</name>
</gene>
<feature type="transmembrane region" description="Helical" evidence="7">
    <location>
        <begin position="305"/>
        <end position="324"/>
    </location>
</feature>
<keyword evidence="3" id="KW-1003">Cell membrane</keyword>
<keyword evidence="6 7" id="KW-0472">Membrane</keyword>
<comment type="similarity">
    <text evidence="2">Belongs to the acyltransferase 3 family.</text>
</comment>
<feature type="transmembrane region" description="Helical" evidence="7">
    <location>
        <begin position="278"/>
        <end position="299"/>
    </location>
</feature>
<evidence type="ECO:0000256" key="2">
    <source>
        <dbReference type="ARBA" id="ARBA00007400"/>
    </source>
</evidence>
<name>A0ABW4K4E1_9HYPH</name>
<organism evidence="9 10">
    <name type="scientific">Roseibium aestuarii</name>
    <dbReference type="NCBI Taxonomy" id="2600299"/>
    <lineage>
        <taxon>Bacteria</taxon>
        <taxon>Pseudomonadati</taxon>
        <taxon>Pseudomonadota</taxon>
        <taxon>Alphaproteobacteria</taxon>
        <taxon>Hyphomicrobiales</taxon>
        <taxon>Stappiaceae</taxon>
        <taxon>Roseibium</taxon>
    </lineage>
</organism>
<dbReference type="InterPro" id="IPR002656">
    <property type="entry name" value="Acyl_transf_3_dom"/>
</dbReference>
<evidence type="ECO:0000313" key="10">
    <source>
        <dbReference type="Proteomes" id="UP001597327"/>
    </source>
</evidence>
<dbReference type="EMBL" id="JBHUFA010000016">
    <property type="protein sequence ID" value="MFD1697430.1"/>
    <property type="molecule type" value="Genomic_DNA"/>
</dbReference>
<keyword evidence="4 7" id="KW-0812">Transmembrane</keyword>
<evidence type="ECO:0000256" key="4">
    <source>
        <dbReference type="ARBA" id="ARBA00022692"/>
    </source>
</evidence>
<feature type="transmembrane region" description="Helical" evidence="7">
    <location>
        <begin position="91"/>
        <end position="114"/>
    </location>
</feature>
<evidence type="ECO:0000256" key="7">
    <source>
        <dbReference type="SAM" id="Phobius"/>
    </source>
</evidence>
<feature type="transmembrane region" description="Helical" evidence="7">
    <location>
        <begin position="214"/>
        <end position="235"/>
    </location>
</feature>
<comment type="caution">
    <text evidence="9">The sequence shown here is derived from an EMBL/GenBank/DDBJ whole genome shotgun (WGS) entry which is preliminary data.</text>
</comment>
<feature type="transmembrane region" description="Helical" evidence="7">
    <location>
        <begin position="62"/>
        <end position="79"/>
    </location>
</feature>